<dbReference type="Pfam" id="PF00172">
    <property type="entry name" value="Zn_clus"/>
    <property type="match status" value="1"/>
</dbReference>
<dbReference type="CDD" id="cd00067">
    <property type="entry name" value="GAL4"/>
    <property type="match status" value="1"/>
</dbReference>
<dbReference type="STRING" id="655863.F0XGC6"/>
<accession>F0XGC6</accession>
<dbReference type="PANTHER" id="PTHR38111">
    <property type="entry name" value="ZN(2)-C6 FUNGAL-TYPE DOMAIN-CONTAINING PROTEIN-RELATED"/>
    <property type="match status" value="1"/>
</dbReference>
<reference evidence="3 4" key="1">
    <citation type="journal article" date="2011" name="Proc. Natl. Acad. Sci. U.S.A.">
        <title>Genome and transcriptome analyses of the mountain pine beetle-fungal symbiont Grosmannia clavigera, a lodgepole pine pathogen.</title>
        <authorList>
            <person name="DiGuistini S."/>
            <person name="Wang Y."/>
            <person name="Liao N.Y."/>
            <person name="Taylor G."/>
            <person name="Tanguay P."/>
            <person name="Feau N."/>
            <person name="Henrissat B."/>
            <person name="Chan S.K."/>
            <person name="Hesse-Orce U."/>
            <person name="Alamouti S.M."/>
            <person name="Tsui C.K.M."/>
            <person name="Docking R.T."/>
            <person name="Levasseur A."/>
            <person name="Haridas S."/>
            <person name="Robertson G."/>
            <person name="Birol I."/>
            <person name="Holt R.A."/>
            <person name="Marra M.A."/>
            <person name="Hamelin R.C."/>
            <person name="Hirst M."/>
            <person name="Jones S.J.M."/>
            <person name="Bohlmann J."/>
            <person name="Breuil C."/>
        </authorList>
    </citation>
    <scope>NUCLEOTIDE SEQUENCE [LARGE SCALE GENOMIC DNA]</scope>
    <source>
        <strain evidence="4">kw1407 / UAMH 11150</strain>
    </source>
</reference>
<organism evidence="4">
    <name type="scientific">Grosmannia clavigera (strain kw1407 / UAMH 11150)</name>
    <name type="common">Blue stain fungus</name>
    <name type="synonym">Graphiocladiella clavigera</name>
    <dbReference type="NCBI Taxonomy" id="655863"/>
    <lineage>
        <taxon>Eukaryota</taxon>
        <taxon>Fungi</taxon>
        <taxon>Dikarya</taxon>
        <taxon>Ascomycota</taxon>
        <taxon>Pezizomycotina</taxon>
        <taxon>Sordariomycetes</taxon>
        <taxon>Sordariomycetidae</taxon>
        <taxon>Ophiostomatales</taxon>
        <taxon>Ophiostomataceae</taxon>
        <taxon>Leptographium</taxon>
    </lineage>
</organism>
<dbReference type="Pfam" id="PF11951">
    <property type="entry name" value="Fungal_trans_2"/>
    <property type="match status" value="1"/>
</dbReference>
<dbReference type="eggNOG" id="ENOG502SNQ1">
    <property type="taxonomic scope" value="Eukaryota"/>
</dbReference>
<dbReference type="Proteomes" id="UP000007796">
    <property type="component" value="Unassembled WGS sequence"/>
</dbReference>
<dbReference type="InterPro" id="IPR053178">
    <property type="entry name" value="Osmoadaptation_assoc"/>
</dbReference>
<dbReference type="GeneID" id="25975852"/>
<dbReference type="GO" id="GO:0008270">
    <property type="term" value="F:zinc ion binding"/>
    <property type="evidence" value="ECO:0007669"/>
    <property type="project" value="InterPro"/>
</dbReference>
<dbReference type="SUPFAM" id="SSF57701">
    <property type="entry name" value="Zn2/Cys6 DNA-binding domain"/>
    <property type="match status" value="1"/>
</dbReference>
<dbReference type="InterPro" id="IPR021858">
    <property type="entry name" value="Fun_TF"/>
</dbReference>
<dbReference type="InterPro" id="IPR036864">
    <property type="entry name" value="Zn2-C6_fun-type_DNA-bd_sf"/>
</dbReference>
<evidence type="ECO:0000313" key="4">
    <source>
        <dbReference type="Proteomes" id="UP000007796"/>
    </source>
</evidence>
<dbReference type="AlphaFoldDB" id="F0XGC6"/>
<evidence type="ECO:0000256" key="1">
    <source>
        <dbReference type="ARBA" id="ARBA00023242"/>
    </source>
</evidence>
<dbReference type="RefSeq" id="XP_014172373.1">
    <property type="nucleotide sequence ID" value="XM_014316898.1"/>
</dbReference>
<dbReference type="EMBL" id="GL629769">
    <property type="protein sequence ID" value="EFX02891.1"/>
    <property type="molecule type" value="Genomic_DNA"/>
</dbReference>
<dbReference type="OrthoDB" id="3525185at2759"/>
<proteinExistence type="predicted"/>
<gene>
    <name evidence="3" type="ORF">CMQ_2820</name>
</gene>
<dbReference type="SMART" id="SM00066">
    <property type="entry name" value="GAL4"/>
    <property type="match status" value="1"/>
</dbReference>
<dbReference type="PROSITE" id="PS50048">
    <property type="entry name" value="ZN2_CY6_FUNGAL_2"/>
    <property type="match status" value="1"/>
</dbReference>
<dbReference type="InterPro" id="IPR001138">
    <property type="entry name" value="Zn2Cys6_DnaBD"/>
</dbReference>
<evidence type="ECO:0000259" key="2">
    <source>
        <dbReference type="PROSITE" id="PS50048"/>
    </source>
</evidence>
<dbReference type="PANTHER" id="PTHR38111:SF11">
    <property type="entry name" value="TRANSCRIPTION FACTOR DOMAIN-CONTAINING PROTEIN-RELATED"/>
    <property type="match status" value="1"/>
</dbReference>
<dbReference type="Gene3D" id="4.10.240.10">
    <property type="entry name" value="Zn(2)-C6 fungal-type DNA-binding domain"/>
    <property type="match status" value="1"/>
</dbReference>
<evidence type="ECO:0000313" key="3">
    <source>
        <dbReference type="EMBL" id="EFX02891.1"/>
    </source>
</evidence>
<keyword evidence="1" id="KW-0539">Nucleus</keyword>
<feature type="domain" description="Zn(2)-C6 fungal-type" evidence="2">
    <location>
        <begin position="10"/>
        <end position="38"/>
    </location>
</feature>
<sequence length="505" mass="56319">MVGVPGRSKACATCRRRKKGCDLKRPSCTQCRRAGLECGGYERGRIFVHSTHNHPLRFSRERTSTPGCSSSSDGVDDVLAASIAATTAAIQADKGAYRRTSTSPGTISSYSSSPVRRPADYRIVPVCFGTGQVQLTAEPRSDSALLGSAREENMLATFWQSYLPNSTRFSRQAAGYASGGWTNVVQALYRKDHVLHYSLMANCFSAMSRITGSRAMAEQSLRAHGRALHQLRLALNQPQKARSDTVFSALRLMIVFSMFFPDRYEGDRTARVVGWREHNLGVLALLQARGPEAHVMGDGHQMFVDCRLPLIIAAIRSRKKTVLNSQPWMTIPWREIPKTPKDQLMDIMAGIPGVLEDVDGLAGWYDENVPIERMQALEKSRSDGPVSTEDLSIIYSMITFYTARLLLSISMRVLAVPDLPPRANLVLCVRMIGRYLRYFFHPSTGQYGLEMIAFPFGICLQTLYSNPHNTDNCEEEKAVFRELAETDRGHEIMEFVGTMLKTFPV</sequence>
<dbReference type="InParanoid" id="F0XGC6"/>
<name>F0XGC6_GROCL</name>
<protein>
    <submittedName>
        <fullName evidence="3">Fungal transcriptional regulatory protein</fullName>
    </submittedName>
</protein>
<keyword evidence="4" id="KW-1185">Reference proteome</keyword>
<dbReference type="GO" id="GO:0000981">
    <property type="term" value="F:DNA-binding transcription factor activity, RNA polymerase II-specific"/>
    <property type="evidence" value="ECO:0007669"/>
    <property type="project" value="InterPro"/>
</dbReference>
<dbReference type="PROSITE" id="PS00463">
    <property type="entry name" value="ZN2_CY6_FUNGAL_1"/>
    <property type="match status" value="1"/>
</dbReference>
<dbReference type="HOGENOM" id="CLU_021599_2_2_1"/>